<protein>
    <submittedName>
        <fullName evidence="1">Uncharacterized protein</fullName>
    </submittedName>
</protein>
<proteinExistence type="predicted"/>
<keyword evidence="2" id="KW-1185">Reference proteome</keyword>
<sequence>MQVLVSAGENTNISDIFAQDFAEKLEINSNEEELELDEGEEEFSFVCVNPESPIAADEAFSNGQIRTVFPIFDQTLLYDYINNDALRHPLRKLFVEERSNEEAEPVGPFCEWSSSKTLKEASPDSCKKSNSTGFSKLWRFRELGIRSSSDGKDAFVFLDNGNNNNSNKSAKPEKEKSSVSTTKVEKTSGKNKNEKVKKVKVETVSSMYEKHYLKREGDRRKSYSPYRQDLVGFFTTVNGLSKNVHPY</sequence>
<dbReference type="Proteomes" id="UP001163603">
    <property type="component" value="Chromosome 6"/>
</dbReference>
<organism evidence="1 2">
    <name type="scientific">Pistacia integerrima</name>
    <dbReference type="NCBI Taxonomy" id="434235"/>
    <lineage>
        <taxon>Eukaryota</taxon>
        <taxon>Viridiplantae</taxon>
        <taxon>Streptophyta</taxon>
        <taxon>Embryophyta</taxon>
        <taxon>Tracheophyta</taxon>
        <taxon>Spermatophyta</taxon>
        <taxon>Magnoliopsida</taxon>
        <taxon>eudicotyledons</taxon>
        <taxon>Gunneridae</taxon>
        <taxon>Pentapetalae</taxon>
        <taxon>rosids</taxon>
        <taxon>malvids</taxon>
        <taxon>Sapindales</taxon>
        <taxon>Anacardiaceae</taxon>
        <taxon>Pistacia</taxon>
    </lineage>
</organism>
<comment type="caution">
    <text evidence="1">The sequence shown here is derived from an EMBL/GenBank/DDBJ whole genome shotgun (WGS) entry which is preliminary data.</text>
</comment>
<evidence type="ECO:0000313" key="2">
    <source>
        <dbReference type="Proteomes" id="UP001163603"/>
    </source>
</evidence>
<name>A0ACC0YIA7_9ROSI</name>
<accession>A0ACC0YIA7</accession>
<evidence type="ECO:0000313" key="1">
    <source>
        <dbReference type="EMBL" id="KAJ0038039.1"/>
    </source>
</evidence>
<dbReference type="EMBL" id="CM047741">
    <property type="protein sequence ID" value="KAJ0038039.1"/>
    <property type="molecule type" value="Genomic_DNA"/>
</dbReference>
<gene>
    <name evidence="1" type="ORF">Pint_22969</name>
</gene>
<reference evidence="2" key="1">
    <citation type="journal article" date="2023" name="G3 (Bethesda)">
        <title>Genome assembly and association tests identify interacting loci associated with vigor, precocity, and sex in interspecific pistachio rootstocks.</title>
        <authorList>
            <person name="Palmer W."/>
            <person name="Jacygrad E."/>
            <person name="Sagayaradj S."/>
            <person name="Cavanaugh K."/>
            <person name="Han R."/>
            <person name="Bertier L."/>
            <person name="Beede B."/>
            <person name="Kafkas S."/>
            <person name="Golino D."/>
            <person name="Preece J."/>
            <person name="Michelmore R."/>
        </authorList>
    </citation>
    <scope>NUCLEOTIDE SEQUENCE [LARGE SCALE GENOMIC DNA]</scope>
</reference>